<accession>A0A378YUE3</accession>
<evidence type="ECO:0000256" key="1">
    <source>
        <dbReference type="SAM" id="Phobius"/>
    </source>
</evidence>
<gene>
    <name evidence="2" type="ORF">NCTC1934_04249</name>
</gene>
<organism evidence="2 3">
    <name type="scientific">Nocardia otitidiscaviarum</name>
    <dbReference type="NCBI Taxonomy" id="1823"/>
    <lineage>
        <taxon>Bacteria</taxon>
        <taxon>Bacillati</taxon>
        <taxon>Actinomycetota</taxon>
        <taxon>Actinomycetes</taxon>
        <taxon>Mycobacteriales</taxon>
        <taxon>Nocardiaceae</taxon>
        <taxon>Nocardia</taxon>
    </lineage>
</organism>
<feature type="transmembrane region" description="Helical" evidence="1">
    <location>
        <begin position="37"/>
        <end position="57"/>
    </location>
</feature>
<protein>
    <submittedName>
        <fullName evidence="2">Uncharacterized protein</fullName>
    </submittedName>
</protein>
<evidence type="ECO:0000313" key="2">
    <source>
        <dbReference type="EMBL" id="SUA80383.1"/>
    </source>
</evidence>
<keyword evidence="1" id="KW-1133">Transmembrane helix</keyword>
<keyword evidence="1" id="KW-0812">Transmembrane</keyword>
<name>A0A378YUE3_9NOCA</name>
<dbReference type="OrthoDB" id="9812802at2"/>
<dbReference type="AlphaFoldDB" id="A0A378YUE3"/>
<dbReference type="STRING" id="1406858.GCA_000710895_06344"/>
<sequence length="148" mass="16356">MTRNIRIRQAHRWLAVTFVATTVVTVIGLAVGGPEWLSYLPLAPLAVLAFSGLYLLVSSYTSARRGAAPRPVGWVRGQRVRQAHRWSAVVFTVTVLATFVALAPEDPIVWVSYLPLIPLAALLVTGSTMLVRWWRARSVPLQNAERQA</sequence>
<reference evidence="2 3" key="1">
    <citation type="submission" date="2018-06" db="EMBL/GenBank/DDBJ databases">
        <authorList>
            <consortium name="Pathogen Informatics"/>
            <person name="Doyle S."/>
        </authorList>
    </citation>
    <scope>NUCLEOTIDE SEQUENCE [LARGE SCALE GENOMIC DNA]</scope>
    <source>
        <strain evidence="2 3">NCTC1934</strain>
    </source>
</reference>
<keyword evidence="3" id="KW-1185">Reference proteome</keyword>
<dbReference type="EMBL" id="UGRY01000002">
    <property type="protein sequence ID" value="SUA80383.1"/>
    <property type="molecule type" value="Genomic_DNA"/>
</dbReference>
<proteinExistence type="predicted"/>
<feature type="transmembrane region" description="Helical" evidence="1">
    <location>
        <begin position="110"/>
        <end position="131"/>
    </location>
</feature>
<feature type="transmembrane region" description="Helical" evidence="1">
    <location>
        <begin position="86"/>
        <end position="104"/>
    </location>
</feature>
<feature type="transmembrane region" description="Helical" evidence="1">
    <location>
        <begin position="12"/>
        <end position="31"/>
    </location>
</feature>
<keyword evidence="1" id="KW-0472">Membrane</keyword>
<evidence type="ECO:0000313" key="3">
    <source>
        <dbReference type="Proteomes" id="UP000255467"/>
    </source>
</evidence>
<dbReference type="RefSeq" id="WP_039819155.1">
    <property type="nucleotide sequence ID" value="NZ_UGRY01000002.1"/>
</dbReference>
<dbReference type="Proteomes" id="UP000255467">
    <property type="component" value="Unassembled WGS sequence"/>
</dbReference>